<dbReference type="InParanoid" id="A0A3Q1EN59"/>
<dbReference type="PROSITE" id="PS50072">
    <property type="entry name" value="CSA_PPIASE_2"/>
    <property type="match status" value="1"/>
</dbReference>
<dbReference type="InterPro" id="IPR029000">
    <property type="entry name" value="Cyclophilin-like_dom_sf"/>
</dbReference>
<dbReference type="GeneTree" id="ENSGT00940000158007"/>
<dbReference type="SUPFAM" id="SSF50891">
    <property type="entry name" value="Cyclophilin-like"/>
    <property type="match status" value="1"/>
</dbReference>
<name>A0A3Q1EN59_9TELE</name>
<proteinExistence type="predicted"/>
<evidence type="ECO:0000313" key="2">
    <source>
        <dbReference type="Ensembl" id="ENSAPOP00000004847.1"/>
    </source>
</evidence>
<dbReference type="GO" id="GO:0006457">
    <property type="term" value="P:protein folding"/>
    <property type="evidence" value="ECO:0007669"/>
    <property type="project" value="TreeGrafter"/>
</dbReference>
<protein>
    <submittedName>
        <fullName evidence="2">Peptidylprolyl isomerase B (cyclophilin B)</fullName>
    </submittedName>
</protein>
<organism evidence="2 3">
    <name type="scientific">Acanthochromis polyacanthus</name>
    <name type="common">spiny chromis</name>
    <dbReference type="NCBI Taxonomy" id="80966"/>
    <lineage>
        <taxon>Eukaryota</taxon>
        <taxon>Metazoa</taxon>
        <taxon>Chordata</taxon>
        <taxon>Craniata</taxon>
        <taxon>Vertebrata</taxon>
        <taxon>Euteleostomi</taxon>
        <taxon>Actinopterygii</taxon>
        <taxon>Neopterygii</taxon>
        <taxon>Teleostei</taxon>
        <taxon>Neoteleostei</taxon>
        <taxon>Acanthomorphata</taxon>
        <taxon>Ovalentaria</taxon>
        <taxon>Pomacentridae</taxon>
        <taxon>Acanthochromis</taxon>
    </lineage>
</organism>
<dbReference type="AlphaFoldDB" id="A0A3Q1EN59"/>
<dbReference type="Proteomes" id="UP000257200">
    <property type="component" value="Unplaced"/>
</dbReference>
<dbReference type="InterPro" id="IPR002130">
    <property type="entry name" value="Cyclophilin-type_PPIase_dom"/>
</dbReference>
<reference evidence="2" key="1">
    <citation type="submission" date="2025-08" db="UniProtKB">
        <authorList>
            <consortium name="Ensembl"/>
        </authorList>
    </citation>
    <scope>IDENTIFICATION</scope>
</reference>
<accession>A0A3Q1EN59</accession>
<reference evidence="2" key="2">
    <citation type="submission" date="2025-09" db="UniProtKB">
        <authorList>
            <consortium name="Ensembl"/>
        </authorList>
    </citation>
    <scope>IDENTIFICATION</scope>
</reference>
<feature type="domain" description="PPIase cyclophilin-type" evidence="1">
    <location>
        <begin position="69"/>
        <end position="135"/>
    </location>
</feature>
<dbReference type="PANTHER" id="PTHR11071">
    <property type="entry name" value="PEPTIDYL-PROLYL CIS-TRANS ISOMERASE"/>
    <property type="match status" value="1"/>
</dbReference>
<keyword evidence="3" id="KW-1185">Reference proteome</keyword>
<dbReference type="GO" id="GO:0003755">
    <property type="term" value="F:peptidyl-prolyl cis-trans isomerase activity"/>
    <property type="evidence" value="ECO:0007669"/>
    <property type="project" value="InterPro"/>
</dbReference>
<evidence type="ECO:0000259" key="1">
    <source>
        <dbReference type="PROSITE" id="PS50072"/>
    </source>
</evidence>
<dbReference type="Pfam" id="PF00160">
    <property type="entry name" value="Pro_isomerase"/>
    <property type="match status" value="1"/>
</dbReference>
<dbReference type="Gene3D" id="2.40.100.10">
    <property type="entry name" value="Cyclophilin-like"/>
    <property type="match status" value="1"/>
</dbReference>
<dbReference type="GO" id="GO:0016018">
    <property type="term" value="F:cyclosporin A binding"/>
    <property type="evidence" value="ECO:0007669"/>
    <property type="project" value="TreeGrafter"/>
</dbReference>
<evidence type="ECO:0000313" key="3">
    <source>
        <dbReference type="Proteomes" id="UP000257200"/>
    </source>
</evidence>
<sequence length="135" mass="15058">MVRKRMKFLVAVMIIVESLIFLTFPNDSSVDEKMKGPKVMAKVSLDIRIGDEDFGRIDIGVFGKTTAFGGNFLRGDSTGGKSIYGDCFSNENFKLKHYSPGWLSMVNQPETNGFQFLIATVVTSLYSSWEKISLP</sequence>
<dbReference type="PANTHER" id="PTHR11071:SF561">
    <property type="entry name" value="PEPTIDYL-PROLYL CIS-TRANS ISOMERASE D-RELATED"/>
    <property type="match status" value="1"/>
</dbReference>
<dbReference type="GO" id="GO:0005737">
    <property type="term" value="C:cytoplasm"/>
    <property type="evidence" value="ECO:0007669"/>
    <property type="project" value="TreeGrafter"/>
</dbReference>
<dbReference type="STRING" id="80966.ENSAPOP00000004847"/>
<dbReference type="Ensembl" id="ENSAPOT00000009345.1">
    <property type="protein sequence ID" value="ENSAPOP00000004847.1"/>
    <property type="gene ID" value="ENSAPOG00000006567.1"/>
</dbReference>